<gene>
    <name evidence="1" type="ORF">KIPB_003057</name>
</gene>
<accession>A0A391NSU6</accession>
<sequence length="237" mass="27516">MERDRERDVGTMTLLEHARDTYHPRTKTVALYEPGWVDHQTCKTLGALPYMPWLTSRARDLPRPKLTGESRRITSECYESILATRQARRRIADRHTTSAEGLATFSAAAPTLPRPPTSAEWATQRHKEALRGVDRWRVREAARYEETAGTGYALHQRTHNREYRVTQAERRGVIAQMRLKESVRQEKDQRRETESYLDRCERLLTLDLASGDTCHQAQEVSDKLRVLPRILRNLVVQ</sequence>
<proteinExistence type="predicted"/>
<keyword evidence="2" id="KW-1185">Reference proteome</keyword>
<dbReference type="AlphaFoldDB" id="A0A391NSU6"/>
<comment type="caution">
    <text evidence="1">The sequence shown here is derived from an EMBL/GenBank/DDBJ whole genome shotgun (WGS) entry which is preliminary data.</text>
</comment>
<name>A0A391NSU6_9EUKA</name>
<evidence type="ECO:0000313" key="2">
    <source>
        <dbReference type="Proteomes" id="UP000265618"/>
    </source>
</evidence>
<dbReference type="EMBL" id="BDIP01000555">
    <property type="protein sequence ID" value="GCA62368.1"/>
    <property type="molecule type" value="Genomic_DNA"/>
</dbReference>
<reference evidence="1 2" key="1">
    <citation type="journal article" date="2018" name="PLoS ONE">
        <title>The draft genome of Kipferlia bialata reveals reductive genome evolution in fornicate parasites.</title>
        <authorList>
            <person name="Tanifuji G."/>
            <person name="Takabayashi S."/>
            <person name="Kume K."/>
            <person name="Takagi M."/>
            <person name="Nakayama T."/>
            <person name="Kamikawa R."/>
            <person name="Inagaki Y."/>
            <person name="Hashimoto T."/>
        </authorList>
    </citation>
    <scope>NUCLEOTIDE SEQUENCE [LARGE SCALE GENOMIC DNA]</scope>
    <source>
        <strain evidence="1">NY0173</strain>
    </source>
</reference>
<organism evidence="1 2">
    <name type="scientific">Kipferlia bialata</name>
    <dbReference type="NCBI Taxonomy" id="797122"/>
    <lineage>
        <taxon>Eukaryota</taxon>
        <taxon>Metamonada</taxon>
        <taxon>Carpediemonas-like organisms</taxon>
        <taxon>Kipferlia</taxon>
    </lineage>
</organism>
<protein>
    <submittedName>
        <fullName evidence="1">Uncharacterized protein</fullName>
    </submittedName>
</protein>
<evidence type="ECO:0000313" key="1">
    <source>
        <dbReference type="EMBL" id="GCA62368.1"/>
    </source>
</evidence>
<dbReference type="Proteomes" id="UP000265618">
    <property type="component" value="Unassembled WGS sequence"/>
</dbReference>